<dbReference type="InterPro" id="IPR008756">
    <property type="entry name" value="Peptidase_M56"/>
</dbReference>
<evidence type="ECO:0000313" key="4">
    <source>
        <dbReference type="EMBL" id="MDT0552809.1"/>
    </source>
</evidence>
<organism evidence="4 5">
    <name type="scientific">Urechidicola vernalis</name>
    <dbReference type="NCBI Taxonomy" id="3075600"/>
    <lineage>
        <taxon>Bacteria</taxon>
        <taxon>Pseudomonadati</taxon>
        <taxon>Bacteroidota</taxon>
        <taxon>Flavobacteriia</taxon>
        <taxon>Flavobacteriales</taxon>
        <taxon>Flavobacteriaceae</taxon>
        <taxon>Urechidicola</taxon>
    </lineage>
</organism>
<feature type="transmembrane region" description="Helical" evidence="1">
    <location>
        <begin position="34"/>
        <end position="51"/>
    </location>
</feature>
<dbReference type="PANTHER" id="PTHR34978">
    <property type="entry name" value="POSSIBLE SENSOR-TRANSDUCER PROTEIN BLAR"/>
    <property type="match status" value="1"/>
</dbReference>
<evidence type="ECO:0000256" key="1">
    <source>
        <dbReference type="SAM" id="Phobius"/>
    </source>
</evidence>
<evidence type="ECO:0000259" key="3">
    <source>
        <dbReference type="Pfam" id="PF05569"/>
    </source>
</evidence>
<reference evidence="4 5" key="1">
    <citation type="submission" date="2023-09" db="EMBL/GenBank/DDBJ databases">
        <authorList>
            <person name="Rey-Velasco X."/>
        </authorList>
    </citation>
    <scope>NUCLEOTIDE SEQUENCE [LARGE SCALE GENOMIC DNA]</scope>
    <source>
        <strain evidence="4 5">P050</strain>
    </source>
</reference>
<dbReference type="EMBL" id="JAVRHV010000002">
    <property type="protein sequence ID" value="MDT0552809.1"/>
    <property type="molecule type" value="Genomic_DNA"/>
</dbReference>
<dbReference type="Pfam" id="PF05569">
    <property type="entry name" value="Peptidase_M56"/>
    <property type="match status" value="1"/>
</dbReference>
<dbReference type="InterPro" id="IPR052173">
    <property type="entry name" value="Beta-lactam_resp_regulator"/>
</dbReference>
<feature type="domain" description="TonB C-terminal" evidence="2">
    <location>
        <begin position="457"/>
        <end position="515"/>
    </location>
</feature>
<proteinExistence type="predicted"/>
<sequence>MINYIVQVVLFQILFLVVYDLFLQKETFFKWNRLYLLATPVLSFIIPFIKFESLKNSVSQESIIWLPEVVLNPEMVMVEQMSNPTETFNLLNWLFYIGVGVSVLLFLWNLTKIVRLIRQNKKVKQQQFSLVLMDNQKSPFSFFNYIFIHKDTLKKDDFQIIQHELVHAKQYHTLDLLFFEIFKIAMWFNPLIFIYQKRITVLHEFISDAEVVKENDKKTYFNNLLSQTFNVEGISFTNQFYKKSLIKKRIAMITKTQSHKLKQLKYLVLVPLLGGMLMYSSCKTKDIQNNQVENFEAKKELVTLYSSKKGKLNVEKGRKETYLDMYTSFDGSEPLLKGNLIKRENLSAEEQVELEEFANNFKMKIEDLPVIQIETGRKVVVYKLPKSKKLNKADYKNAEDVPFAVVDESPTFEICTGTQEELKSCFNKELQKFVAINFDMNVAKNSDITPGKKKIYTQFKILKTGEIEIVGVRAPHPDLEKETRRVIGLLPEIKPGKFDGKEVNVTYMLPITFNIADDSENK</sequence>
<feature type="domain" description="Peptidase M56" evidence="3">
    <location>
        <begin position="113"/>
        <end position="253"/>
    </location>
</feature>
<dbReference type="Gene3D" id="3.30.1150.10">
    <property type="match status" value="1"/>
</dbReference>
<feature type="transmembrane region" description="Helical" evidence="1">
    <location>
        <begin position="93"/>
        <end position="111"/>
    </location>
</feature>
<feature type="transmembrane region" description="Helical" evidence="1">
    <location>
        <begin position="6"/>
        <end position="22"/>
    </location>
</feature>
<dbReference type="RefSeq" id="WP_311592749.1">
    <property type="nucleotide sequence ID" value="NZ_JAVRHV010000002.1"/>
</dbReference>
<name>A0ABU2Y576_9FLAO</name>
<keyword evidence="1" id="KW-1133">Transmembrane helix</keyword>
<keyword evidence="1" id="KW-0472">Membrane</keyword>
<comment type="caution">
    <text evidence="4">The sequence shown here is derived from an EMBL/GenBank/DDBJ whole genome shotgun (WGS) entry which is preliminary data.</text>
</comment>
<protein>
    <submittedName>
        <fullName evidence="4">M56 family metallopeptidase</fullName>
    </submittedName>
</protein>
<dbReference type="InterPro" id="IPR037682">
    <property type="entry name" value="TonB_C"/>
</dbReference>
<keyword evidence="5" id="KW-1185">Reference proteome</keyword>
<dbReference type="Proteomes" id="UP001252186">
    <property type="component" value="Unassembled WGS sequence"/>
</dbReference>
<accession>A0ABU2Y576</accession>
<dbReference type="PANTHER" id="PTHR34978:SF3">
    <property type="entry name" value="SLR0241 PROTEIN"/>
    <property type="match status" value="1"/>
</dbReference>
<gene>
    <name evidence="4" type="ORF">RM519_06090</name>
</gene>
<dbReference type="Pfam" id="PF03544">
    <property type="entry name" value="TonB_C"/>
    <property type="match status" value="1"/>
</dbReference>
<dbReference type="CDD" id="cd07341">
    <property type="entry name" value="M56_BlaR1_MecR1_like"/>
    <property type="match status" value="1"/>
</dbReference>
<evidence type="ECO:0000259" key="2">
    <source>
        <dbReference type="Pfam" id="PF03544"/>
    </source>
</evidence>
<keyword evidence="1" id="KW-0812">Transmembrane</keyword>
<evidence type="ECO:0000313" key="5">
    <source>
        <dbReference type="Proteomes" id="UP001252186"/>
    </source>
</evidence>